<dbReference type="InterPro" id="IPR011041">
    <property type="entry name" value="Quinoprot_gluc/sorb_DH_b-prop"/>
</dbReference>
<feature type="non-terminal residue" evidence="3">
    <location>
        <position position="1"/>
    </location>
</feature>
<feature type="domain" description="Glucose/Sorbosone dehydrogenase" evidence="2">
    <location>
        <begin position="70"/>
        <end position="395"/>
    </location>
</feature>
<feature type="transmembrane region" description="Helical" evidence="1">
    <location>
        <begin position="29"/>
        <end position="49"/>
    </location>
</feature>
<dbReference type="Pfam" id="PF07995">
    <property type="entry name" value="GSDH"/>
    <property type="match status" value="1"/>
</dbReference>
<evidence type="ECO:0000313" key="3">
    <source>
        <dbReference type="EMBL" id="SUZ96852.1"/>
    </source>
</evidence>
<dbReference type="SUPFAM" id="SSF50952">
    <property type="entry name" value="Soluble quinoprotein glucose dehydrogenase"/>
    <property type="match status" value="1"/>
</dbReference>
<organism evidence="3">
    <name type="scientific">marine metagenome</name>
    <dbReference type="NCBI Taxonomy" id="408172"/>
    <lineage>
        <taxon>unclassified sequences</taxon>
        <taxon>metagenomes</taxon>
        <taxon>ecological metagenomes</taxon>
    </lineage>
</organism>
<dbReference type="PANTHER" id="PTHR19328">
    <property type="entry name" value="HEDGEHOG-INTERACTING PROTEIN"/>
    <property type="match status" value="1"/>
</dbReference>
<dbReference type="Gene3D" id="2.120.10.30">
    <property type="entry name" value="TolB, C-terminal domain"/>
    <property type="match status" value="1"/>
</dbReference>
<keyword evidence="1" id="KW-0472">Membrane</keyword>
<evidence type="ECO:0000256" key="1">
    <source>
        <dbReference type="SAM" id="Phobius"/>
    </source>
</evidence>
<gene>
    <name evidence="3" type="ORF">METZ01_LOCUS49706</name>
</gene>
<evidence type="ECO:0000259" key="2">
    <source>
        <dbReference type="Pfam" id="PF07995"/>
    </source>
</evidence>
<dbReference type="AlphaFoldDB" id="A0A381RYD4"/>
<keyword evidence="1" id="KW-0812">Transmembrane</keyword>
<sequence length="400" mass="44710">VREWCTQFFKTIRSLERFLIAMRQPDSKCYWFLVAILVFTLNAGVPVQAAGRLFQSEKVTFRATTVIAGLEHPWAVAFLPNDEMLITERPGRLRWYENGKLHQVIGLPEITAERQGGLLDIALHPNFPVNQTVCFSYSATGDGGVGTEIACAEFNRGRLLDLRVIFRAVPKSRGGVHFGSRLLFGPDGHLYATLGERGVRPQAQNLGTHPGSVVRITEKGSVPPDNPFVGQKNAQPEIFTYGNRNPQGMALELSGNRIWMHEHGPRGGDELNILQSGANYGWPVISFGKEYWGPVRVGEGTHKPGMQQPVYYWVPSIAPSGMTFYRGDRIPDWRGNLFVGSLKFELLVRLEIDGDQVVNEERLLIGTFGRIRDVREGPDGLLYLLTDEKDGKLIRLEPAD</sequence>
<dbReference type="PANTHER" id="PTHR19328:SF75">
    <property type="entry name" value="ALDOSE SUGAR DEHYDROGENASE YLII"/>
    <property type="match status" value="1"/>
</dbReference>
<dbReference type="InterPro" id="IPR012938">
    <property type="entry name" value="Glc/Sorbosone_DH"/>
</dbReference>
<protein>
    <recommendedName>
        <fullName evidence="2">Glucose/Sorbosone dehydrogenase domain-containing protein</fullName>
    </recommendedName>
</protein>
<proteinExistence type="predicted"/>
<accession>A0A381RYD4</accession>
<reference evidence="3" key="1">
    <citation type="submission" date="2018-05" db="EMBL/GenBank/DDBJ databases">
        <authorList>
            <person name="Lanie J.A."/>
            <person name="Ng W.-L."/>
            <person name="Kazmierczak K.M."/>
            <person name="Andrzejewski T.M."/>
            <person name="Davidsen T.M."/>
            <person name="Wayne K.J."/>
            <person name="Tettelin H."/>
            <person name="Glass J.I."/>
            <person name="Rusch D."/>
            <person name="Podicherti R."/>
            <person name="Tsui H.-C.T."/>
            <person name="Winkler M.E."/>
        </authorList>
    </citation>
    <scope>NUCLEOTIDE SEQUENCE</scope>
</reference>
<name>A0A381RYD4_9ZZZZ</name>
<dbReference type="EMBL" id="UINC01002454">
    <property type="protein sequence ID" value="SUZ96852.1"/>
    <property type="molecule type" value="Genomic_DNA"/>
</dbReference>
<dbReference type="InterPro" id="IPR011042">
    <property type="entry name" value="6-blade_b-propeller_TolB-like"/>
</dbReference>
<keyword evidence="1" id="KW-1133">Transmembrane helix</keyword>